<dbReference type="Proteomes" id="UP001519460">
    <property type="component" value="Unassembled WGS sequence"/>
</dbReference>
<dbReference type="EMBL" id="JACVVK020000133">
    <property type="protein sequence ID" value="KAK7489868.1"/>
    <property type="molecule type" value="Genomic_DNA"/>
</dbReference>
<sequence>MPIPGLPLAAEIALTSLLADHELTAWEVSGKGENSVVVFRFSSRQNGAQAAIIPGSRRKTSAGQSRCGGDSRRRQPGRRRRVTDQVDLHCRFSLTSNCLFISAVGSGRSILTGHSSAFARKLQQIDKYWVSPL</sequence>
<name>A0ABD0KSC8_9CAEN</name>
<keyword evidence="3" id="KW-1185">Reference proteome</keyword>
<accession>A0ABD0KSC8</accession>
<evidence type="ECO:0000256" key="1">
    <source>
        <dbReference type="SAM" id="MobiDB-lite"/>
    </source>
</evidence>
<protein>
    <submittedName>
        <fullName evidence="2">Uncharacterized protein</fullName>
    </submittedName>
</protein>
<reference evidence="2 3" key="1">
    <citation type="journal article" date="2023" name="Sci. Data">
        <title>Genome assembly of the Korean intertidal mud-creeper Batillaria attramentaria.</title>
        <authorList>
            <person name="Patra A.K."/>
            <person name="Ho P.T."/>
            <person name="Jun S."/>
            <person name="Lee S.J."/>
            <person name="Kim Y."/>
            <person name="Won Y.J."/>
        </authorList>
    </citation>
    <scope>NUCLEOTIDE SEQUENCE [LARGE SCALE GENOMIC DNA]</scope>
    <source>
        <strain evidence="2">Wonlab-2016</strain>
    </source>
</reference>
<feature type="region of interest" description="Disordered" evidence="1">
    <location>
        <begin position="50"/>
        <end position="82"/>
    </location>
</feature>
<proteinExistence type="predicted"/>
<gene>
    <name evidence="2" type="ORF">BaRGS_00018890</name>
</gene>
<evidence type="ECO:0000313" key="3">
    <source>
        <dbReference type="Proteomes" id="UP001519460"/>
    </source>
</evidence>
<evidence type="ECO:0000313" key="2">
    <source>
        <dbReference type="EMBL" id="KAK7489868.1"/>
    </source>
</evidence>
<organism evidence="2 3">
    <name type="scientific">Batillaria attramentaria</name>
    <dbReference type="NCBI Taxonomy" id="370345"/>
    <lineage>
        <taxon>Eukaryota</taxon>
        <taxon>Metazoa</taxon>
        <taxon>Spiralia</taxon>
        <taxon>Lophotrochozoa</taxon>
        <taxon>Mollusca</taxon>
        <taxon>Gastropoda</taxon>
        <taxon>Caenogastropoda</taxon>
        <taxon>Sorbeoconcha</taxon>
        <taxon>Cerithioidea</taxon>
        <taxon>Batillariidae</taxon>
        <taxon>Batillaria</taxon>
    </lineage>
</organism>
<comment type="caution">
    <text evidence="2">The sequence shown here is derived from an EMBL/GenBank/DDBJ whole genome shotgun (WGS) entry which is preliminary data.</text>
</comment>
<dbReference type="AlphaFoldDB" id="A0ABD0KSC8"/>